<comment type="caution">
    <text evidence="1">The sequence shown here is derived from an EMBL/GenBank/DDBJ whole genome shotgun (WGS) entry which is preliminary data.</text>
</comment>
<dbReference type="Pfam" id="PF10712">
    <property type="entry name" value="NAD-GH"/>
    <property type="match status" value="1"/>
</dbReference>
<gene>
    <name evidence="1" type="ORF">HPP92_018285</name>
</gene>
<proteinExistence type="predicted"/>
<reference evidence="1 2" key="1">
    <citation type="journal article" date="2020" name="Nat. Food">
        <title>A phased Vanilla planifolia genome enables genetic improvement of flavour and production.</title>
        <authorList>
            <person name="Hasing T."/>
            <person name="Tang H."/>
            <person name="Brym M."/>
            <person name="Khazi F."/>
            <person name="Huang T."/>
            <person name="Chambers A.H."/>
        </authorList>
    </citation>
    <scope>NUCLEOTIDE SEQUENCE [LARGE SCALE GENOMIC DNA]</scope>
    <source>
        <tissue evidence="1">Leaf</tissue>
    </source>
</reference>
<accession>A0A835QJP8</accession>
<dbReference type="InterPro" id="IPR019651">
    <property type="entry name" value="Glutamate_DH_NAD-spec"/>
</dbReference>
<sequence>MPFASMSAVTSICGIPLGAGGMPDANPDLGLVVSCRGEDLALLCRDGGVPVDEAGEYPAKGLNAKGKWRDVKKQELLDVAPENSSLDRSPMATASSGFTPLLGSLPKICNTVC</sequence>
<name>A0A835QJP8_VANPL</name>
<organism evidence="1 2">
    <name type="scientific">Vanilla planifolia</name>
    <name type="common">Vanilla</name>
    <dbReference type="NCBI Taxonomy" id="51239"/>
    <lineage>
        <taxon>Eukaryota</taxon>
        <taxon>Viridiplantae</taxon>
        <taxon>Streptophyta</taxon>
        <taxon>Embryophyta</taxon>
        <taxon>Tracheophyta</taxon>
        <taxon>Spermatophyta</taxon>
        <taxon>Magnoliopsida</taxon>
        <taxon>Liliopsida</taxon>
        <taxon>Asparagales</taxon>
        <taxon>Orchidaceae</taxon>
        <taxon>Vanilloideae</taxon>
        <taxon>Vanilleae</taxon>
        <taxon>Vanilla</taxon>
    </lineage>
</organism>
<dbReference type="Proteomes" id="UP000639772">
    <property type="component" value="Chromosome 9"/>
</dbReference>
<evidence type="ECO:0000313" key="2">
    <source>
        <dbReference type="Proteomes" id="UP000639772"/>
    </source>
</evidence>
<dbReference type="AlphaFoldDB" id="A0A835QJP8"/>
<dbReference type="OrthoDB" id="7471102at2759"/>
<dbReference type="EMBL" id="JADCNM010000009">
    <property type="protein sequence ID" value="KAG0468957.1"/>
    <property type="molecule type" value="Genomic_DNA"/>
</dbReference>
<evidence type="ECO:0000313" key="1">
    <source>
        <dbReference type="EMBL" id="KAG0468957.1"/>
    </source>
</evidence>
<protein>
    <submittedName>
        <fullName evidence="1">Uncharacterized protein</fullName>
    </submittedName>
</protein>